<evidence type="ECO:0000313" key="2">
    <source>
        <dbReference type="Proteomes" id="UP000054877"/>
    </source>
</evidence>
<gene>
    <name evidence="1" type="ORF">Lspi_2355</name>
</gene>
<dbReference type="RefSeq" id="WP_058484253.1">
    <property type="nucleotide sequence ID" value="NZ_CAAAII010000001.1"/>
</dbReference>
<dbReference type="Proteomes" id="UP000054877">
    <property type="component" value="Unassembled WGS sequence"/>
</dbReference>
<proteinExistence type="predicted"/>
<organism evidence="1 2">
    <name type="scientific">Legionella spiritensis</name>
    <dbReference type="NCBI Taxonomy" id="452"/>
    <lineage>
        <taxon>Bacteria</taxon>
        <taxon>Pseudomonadati</taxon>
        <taxon>Pseudomonadota</taxon>
        <taxon>Gammaproteobacteria</taxon>
        <taxon>Legionellales</taxon>
        <taxon>Legionellaceae</taxon>
        <taxon>Legionella</taxon>
    </lineage>
</organism>
<dbReference type="AlphaFoldDB" id="A0A0W0YXV6"/>
<evidence type="ECO:0000313" key="1">
    <source>
        <dbReference type="EMBL" id="KTD61725.1"/>
    </source>
</evidence>
<reference evidence="1 2" key="1">
    <citation type="submission" date="2015-11" db="EMBL/GenBank/DDBJ databases">
        <title>Genomic analysis of 38 Legionella species identifies large and diverse effector repertoires.</title>
        <authorList>
            <person name="Burstein D."/>
            <person name="Amaro F."/>
            <person name="Zusman T."/>
            <person name="Lifshitz Z."/>
            <person name="Cohen O."/>
            <person name="Gilbert J.A."/>
            <person name="Pupko T."/>
            <person name="Shuman H.A."/>
            <person name="Segal G."/>
        </authorList>
    </citation>
    <scope>NUCLEOTIDE SEQUENCE [LARGE SCALE GENOMIC DNA]</scope>
    <source>
        <strain evidence="1 2">Mt.St.Helens-9</strain>
    </source>
</reference>
<keyword evidence="2" id="KW-1185">Reference proteome</keyword>
<sequence length="106" mass="12039">MFKRLATTRNSSNFFARSFATSNSPRPPFQVRVPISTNSEIFAAIRSNEEDASKLKQLGDTLKAQHYEVHHRDGELFVAQTREKLLHDIDQAASEVEHQPAGQYKP</sequence>
<accession>A0A0W0YXV6</accession>
<protein>
    <submittedName>
        <fullName evidence="1">Uncharacterized protein</fullName>
    </submittedName>
</protein>
<name>A0A0W0YXV6_LEGSP</name>
<dbReference type="PATRIC" id="fig|452.5.peg.2597"/>
<comment type="caution">
    <text evidence="1">The sequence shown here is derived from an EMBL/GenBank/DDBJ whole genome shotgun (WGS) entry which is preliminary data.</text>
</comment>
<dbReference type="EMBL" id="LNYX01000031">
    <property type="protein sequence ID" value="KTD61725.1"/>
    <property type="molecule type" value="Genomic_DNA"/>
</dbReference>